<dbReference type="InterPro" id="IPR012347">
    <property type="entry name" value="Ferritin-like"/>
</dbReference>
<dbReference type="Gene3D" id="1.20.1260.10">
    <property type="match status" value="1"/>
</dbReference>
<name>A0A951U7V3_9CYAN</name>
<comment type="caution">
    <text evidence="1">The sequence shown here is derived from an EMBL/GenBank/DDBJ whole genome shotgun (WGS) entry which is preliminary data.</text>
</comment>
<accession>A0A951U7V3</accession>
<reference evidence="1" key="2">
    <citation type="journal article" date="2022" name="Microbiol. Resour. Announc.">
        <title>Metagenome Sequencing to Explore Phylogenomics of Terrestrial Cyanobacteria.</title>
        <authorList>
            <person name="Ward R.D."/>
            <person name="Stajich J.E."/>
            <person name="Johansen J.R."/>
            <person name="Huntemann M."/>
            <person name="Clum A."/>
            <person name="Foster B."/>
            <person name="Foster B."/>
            <person name="Roux S."/>
            <person name="Palaniappan K."/>
            <person name="Varghese N."/>
            <person name="Mukherjee S."/>
            <person name="Reddy T.B.K."/>
            <person name="Daum C."/>
            <person name="Copeland A."/>
            <person name="Chen I.A."/>
            <person name="Ivanova N.N."/>
            <person name="Kyrpides N.C."/>
            <person name="Shapiro N."/>
            <person name="Eloe-Fadrosh E.A."/>
            <person name="Pietrasiak N."/>
        </authorList>
    </citation>
    <scope>NUCLEOTIDE SEQUENCE</scope>
    <source>
        <strain evidence="1">CPER-KK1</strain>
    </source>
</reference>
<sequence length="219" mass="23420">MSDIQPKSTIISPQRRQLLKLGVLTGASGAVAIATGNAGKVVAAGRPNPKADIEIINGAIQLEQRAVNTYMAAAENNLLPTKAFLDVAVQFAQDHTNHRDRLKRVVSQVFKGEPAGTENLGTFPIPKNVLTGGEAEVLRYALTLEMIASKAYLDFITNKLTSEGAKNVAATIMPVESMHAAVFRTVLMAVLNEKGLPMDDKIVPHSFLSEEPTPPVPVA</sequence>
<evidence type="ECO:0000313" key="2">
    <source>
        <dbReference type="Proteomes" id="UP000753908"/>
    </source>
</evidence>
<dbReference type="Proteomes" id="UP000753908">
    <property type="component" value="Unassembled WGS sequence"/>
</dbReference>
<dbReference type="SUPFAM" id="SSF47240">
    <property type="entry name" value="Ferritin-like"/>
    <property type="match status" value="1"/>
</dbReference>
<dbReference type="AlphaFoldDB" id="A0A951U7V3"/>
<dbReference type="Pfam" id="PF13668">
    <property type="entry name" value="Ferritin_2"/>
    <property type="match status" value="1"/>
</dbReference>
<dbReference type="InterPro" id="IPR009078">
    <property type="entry name" value="Ferritin-like_SF"/>
</dbReference>
<dbReference type="PROSITE" id="PS51318">
    <property type="entry name" value="TAT"/>
    <property type="match status" value="1"/>
</dbReference>
<dbReference type="CDD" id="cd00657">
    <property type="entry name" value="Ferritin_like"/>
    <property type="match status" value="1"/>
</dbReference>
<reference evidence="1" key="1">
    <citation type="submission" date="2021-05" db="EMBL/GenBank/DDBJ databases">
        <authorList>
            <person name="Pietrasiak N."/>
            <person name="Ward R."/>
            <person name="Stajich J.E."/>
            <person name="Kurbessoian T."/>
        </authorList>
    </citation>
    <scope>NUCLEOTIDE SEQUENCE</scope>
    <source>
        <strain evidence="1">CPER-KK1</strain>
    </source>
</reference>
<gene>
    <name evidence="1" type="ORF">KME25_01375</name>
</gene>
<proteinExistence type="predicted"/>
<organism evidence="1 2">
    <name type="scientific">Symplocastrum torsivum CPER-KK1</name>
    <dbReference type="NCBI Taxonomy" id="450513"/>
    <lineage>
        <taxon>Bacteria</taxon>
        <taxon>Bacillati</taxon>
        <taxon>Cyanobacteriota</taxon>
        <taxon>Cyanophyceae</taxon>
        <taxon>Oscillatoriophycideae</taxon>
        <taxon>Oscillatoriales</taxon>
        <taxon>Microcoleaceae</taxon>
        <taxon>Symplocastrum</taxon>
    </lineage>
</organism>
<dbReference type="EMBL" id="JAHHIF010000002">
    <property type="protein sequence ID" value="MBW4543090.1"/>
    <property type="molecule type" value="Genomic_DNA"/>
</dbReference>
<dbReference type="InterPro" id="IPR006311">
    <property type="entry name" value="TAT_signal"/>
</dbReference>
<evidence type="ECO:0000313" key="1">
    <source>
        <dbReference type="EMBL" id="MBW4543090.1"/>
    </source>
</evidence>
<protein>
    <submittedName>
        <fullName evidence="1">Ferritin-like domain-containing protein</fullName>
    </submittedName>
</protein>